<dbReference type="EMBL" id="JBEAFC010000008">
    <property type="protein sequence ID" value="KAL1542945.1"/>
    <property type="molecule type" value="Genomic_DNA"/>
</dbReference>
<dbReference type="CDD" id="cd22687">
    <property type="entry name" value="FHA_MCRS1"/>
    <property type="match status" value="1"/>
</dbReference>
<organism evidence="3 4">
    <name type="scientific">Salvia divinorum</name>
    <name type="common">Maria pastora</name>
    <name type="synonym">Diviner's sage</name>
    <dbReference type="NCBI Taxonomy" id="28513"/>
    <lineage>
        <taxon>Eukaryota</taxon>
        <taxon>Viridiplantae</taxon>
        <taxon>Streptophyta</taxon>
        <taxon>Embryophyta</taxon>
        <taxon>Tracheophyta</taxon>
        <taxon>Spermatophyta</taxon>
        <taxon>Magnoliopsida</taxon>
        <taxon>eudicotyledons</taxon>
        <taxon>Gunneridae</taxon>
        <taxon>Pentapetalae</taxon>
        <taxon>asterids</taxon>
        <taxon>lamiids</taxon>
        <taxon>Lamiales</taxon>
        <taxon>Lamiaceae</taxon>
        <taxon>Nepetoideae</taxon>
        <taxon>Mentheae</taxon>
        <taxon>Salviinae</taxon>
        <taxon>Salvia</taxon>
        <taxon>Salvia subgen. Calosphace</taxon>
    </lineage>
</organism>
<dbReference type="InterPro" id="IPR037912">
    <property type="entry name" value="MCRS1"/>
</dbReference>
<dbReference type="SUPFAM" id="SSF49879">
    <property type="entry name" value="SMAD/FHA domain"/>
    <property type="match status" value="1"/>
</dbReference>
<feature type="compositionally biased region" description="Polar residues" evidence="1">
    <location>
        <begin position="463"/>
        <end position="472"/>
    </location>
</feature>
<dbReference type="Proteomes" id="UP001567538">
    <property type="component" value="Unassembled WGS sequence"/>
</dbReference>
<dbReference type="InterPro" id="IPR008984">
    <property type="entry name" value="SMAD_FHA_dom_sf"/>
</dbReference>
<evidence type="ECO:0000313" key="3">
    <source>
        <dbReference type="EMBL" id="KAL1542945.1"/>
    </source>
</evidence>
<comment type="caution">
    <text evidence="3">The sequence shown here is derived from an EMBL/GenBank/DDBJ whole genome shotgun (WGS) entry which is preliminary data.</text>
</comment>
<keyword evidence="4" id="KW-1185">Reference proteome</keyword>
<feature type="domain" description="FHA" evidence="2">
    <location>
        <begin position="704"/>
        <end position="760"/>
    </location>
</feature>
<evidence type="ECO:0000259" key="2">
    <source>
        <dbReference type="PROSITE" id="PS50006"/>
    </source>
</evidence>
<proteinExistence type="predicted"/>
<dbReference type="Pfam" id="PF13325">
    <property type="entry name" value="MCRS_N"/>
    <property type="match status" value="1"/>
</dbReference>
<sequence length="808" mass="88251">MGAMAPPPHWIPEDDLLLKNAVEAGASLESLAKGAVQFSRRYTVQELQDHWVSLLYDPVVSEEASENMIEAERFGVINQLPPNKFGVKDIACISGKREAESVRKFYYAMRKRIRIEPLDMGGISLASEPGYSNFRDGNEFLSGDCAVGNPASNIQGAQGPDYSIRPTPIAEFVPQAAESTRNGLMSSFGGVLNHGQEDLGGEYVSNNLLYPYEENISLTGDCSEIPGFVQSNDLPRSELGDQSFHSFGCSPPLPHMPIRHGSQDMSVVHSNLKLEGSLPCDGMIDMASSTQEYLDVLFDLSDDEGLLYMENDGKEGIEKSYLDGLSSLLLDSPYQCDLSGSGLGEASVFAEGHLVDRGDIHDGGSYNKDLCDRKEVAYAQLSASQSTIKVGPEYRNGVICCTLNTEDPDIPSNDDVFLPYRFPSPTNSSGAHWALHDPSYLGSSSGKNFSSTSSAKGGHLAMKNTQKDSSVPSGRMGSFHQSDAGLSCRSDHGVKFKLPEISIQHSTLREAGNSDSLNHASLANVNANNFVTGVKGGPPEMGHRKNLGFKSLGPSQDKHKSSFDIHQNLQNNSVGSRSRMDSIAEIPNNGSSNADLNFQQTDAPKAIDHSLLSDQEELLSENEFGVPYFSDVEALILDKDLSQDEFDLYTNPEVQRFQLEETKRTIIRLEQAADAFTQRAIVSHGAFAVLYGHFSRYLIKKTEVLLGRATDDVKVDVDLGREKNGGKISRRQATMKMDTYGTFHLKNLGRTPVYVNGKDVATGQSLGLTSGCLIEVRGLAFVFETNRKMIKQYIDSSAGRVSADYKCR</sequence>
<dbReference type="PANTHER" id="PTHR13233">
    <property type="entry name" value="MICROSPHERULE PROTEIN 1"/>
    <property type="match status" value="1"/>
</dbReference>
<dbReference type="InterPro" id="IPR000253">
    <property type="entry name" value="FHA_dom"/>
</dbReference>
<evidence type="ECO:0000313" key="4">
    <source>
        <dbReference type="Proteomes" id="UP001567538"/>
    </source>
</evidence>
<feature type="region of interest" description="Disordered" evidence="1">
    <location>
        <begin position="537"/>
        <end position="578"/>
    </location>
</feature>
<name>A0ABD1GGT3_SALDI</name>
<accession>A0ABD1GGT3</accession>
<evidence type="ECO:0000256" key="1">
    <source>
        <dbReference type="SAM" id="MobiDB-lite"/>
    </source>
</evidence>
<dbReference type="Pfam" id="PF00498">
    <property type="entry name" value="FHA"/>
    <property type="match status" value="1"/>
</dbReference>
<dbReference type="PANTHER" id="PTHR13233:SF0">
    <property type="entry name" value="MICROSPHERULE PROTEIN 1"/>
    <property type="match status" value="1"/>
</dbReference>
<gene>
    <name evidence="3" type="ORF">AAHA92_19974</name>
</gene>
<dbReference type="SMART" id="SM00240">
    <property type="entry name" value="FHA"/>
    <property type="match status" value="1"/>
</dbReference>
<dbReference type="Gene3D" id="2.60.200.20">
    <property type="match status" value="1"/>
</dbReference>
<dbReference type="PROSITE" id="PS50006">
    <property type="entry name" value="FHA_DOMAIN"/>
    <property type="match status" value="1"/>
</dbReference>
<reference evidence="3 4" key="1">
    <citation type="submission" date="2024-06" db="EMBL/GenBank/DDBJ databases">
        <title>A chromosome level genome sequence of Diviner's sage (Salvia divinorum).</title>
        <authorList>
            <person name="Ford S.A."/>
            <person name="Ro D.-K."/>
            <person name="Ness R.W."/>
            <person name="Phillips M.A."/>
        </authorList>
    </citation>
    <scope>NUCLEOTIDE SEQUENCE [LARGE SCALE GENOMIC DNA]</scope>
    <source>
        <strain evidence="3">SAF-2024a</strain>
        <tissue evidence="3">Leaf</tissue>
    </source>
</reference>
<protein>
    <recommendedName>
        <fullName evidence="2">FHA domain-containing protein</fullName>
    </recommendedName>
</protein>
<feature type="compositionally biased region" description="Polar residues" evidence="1">
    <location>
        <begin position="564"/>
        <end position="576"/>
    </location>
</feature>
<feature type="region of interest" description="Disordered" evidence="1">
    <location>
        <begin position="451"/>
        <end position="484"/>
    </location>
</feature>
<dbReference type="InterPro" id="IPR025999">
    <property type="entry name" value="MCRS_N"/>
</dbReference>
<dbReference type="AlphaFoldDB" id="A0ABD1GGT3"/>